<dbReference type="Proteomes" id="UP001208570">
    <property type="component" value="Unassembled WGS sequence"/>
</dbReference>
<dbReference type="PANTHER" id="PTHR10166:SF43">
    <property type="entry name" value="VWA N-TERMINAL DOMAIN-CONTAINING PROTEIN"/>
    <property type="match status" value="1"/>
</dbReference>
<proteinExistence type="predicted"/>
<dbReference type="GO" id="GO:0005891">
    <property type="term" value="C:voltage-gated calcium channel complex"/>
    <property type="evidence" value="ECO:0007669"/>
    <property type="project" value="TreeGrafter"/>
</dbReference>
<dbReference type="FunFam" id="3.40.50.410:FF:000260">
    <property type="entry name" value="Predicted protein"/>
    <property type="match status" value="1"/>
</dbReference>
<keyword evidence="1" id="KW-0732">Signal</keyword>
<name>A0AAD9JMQ2_9ANNE</name>
<protein>
    <recommendedName>
        <fullName evidence="2">VWFA domain-containing protein</fullName>
    </recommendedName>
</protein>
<dbReference type="AlphaFoldDB" id="A0AAD9JMQ2"/>
<dbReference type="InterPro" id="IPR002035">
    <property type="entry name" value="VWF_A"/>
</dbReference>
<feature type="domain" description="VWFA" evidence="2">
    <location>
        <begin position="295"/>
        <end position="426"/>
    </location>
</feature>
<evidence type="ECO:0000259" key="2">
    <source>
        <dbReference type="PROSITE" id="PS50234"/>
    </source>
</evidence>
<accession>A0AAD9JMQ2</accession>
<feature type="chain" id="PRO_5041897749" description="VWFA domain-containing protein" evidence="1">
    <location>
        <begin position="20"/>
        <end position="1220"/>
    </location>
</feature>
<dbReference type="GO" id="GO:0005245">
    <property type="term" value="F:voltage-gated calcium channel activity"/>
    <property type="evidence" value="ECO:0007669"/>
    <property type="project" value="TreeGrafter"/>
</dbReference>
<evidence type="ECO:0000256" key="1">
    <source>
        <dbReference type="SAM" id="SignalP"/>
    </source>
</evidence>
<dbReference type="Gene3D" id="3.30.450.20">
    <property type="entry name" value="PAS domain"/>
    <property type="match status" value="3"/>
</dbReference>
<dbReference type="SUPFAM" id="SSF53300">
    <property type="entry name" value="vWA-like"/>
    <property type="match status" value="1"/>
</dbReference>
<organism evidence="3 4">
    <name type="scientific">Paralvinella palmiformis</name>
    <dbReference type="NCBI Taxonomy" id="53620"/>
    <lineage>
        <taxon>Eukaryota</taxon>
        <taxon>Metazoa</taxon>
        <taxon>Spiralia</taxon>
        <taxon>Lophotrochozoa</taxon>
        <taxon>Annelida</taxon>
        <taxon>Polychaeta</taxon>
        <taxon>Sedentaria</taxon>
        <taxon>Canalipalpata</taxon>
        <taxon>Terebellida</taxon>
        <taxon>Terebelliformia</taxon>
        <taxon>Alvinellidae</taxon>
        <taxon>Paralvinella</taxon>
    </lineage>
</organism>
<dbReference type="Pfam" id="PF13519">
    <property type="entry name" value="VWA_2"/>
    <property type="match status" value="1"/>
</dbReference>
<dbReference type="Gene3D" id="3.40.50.410">
    <property type="entry name" value="von Willebrand factor, type A domain"/>
    <property type="match status" value="1"/>
</dbReference>
<sequence>MRPVICLYLWLTLRHLASGYHHYESEEVGTLSGDVQNWAILLQNYILQLASEGIKREYTQSLFDTANYTYQEKDGDEIVRQVKESLGDYFSKKKHAAQRIARRAVLLYDAWYLKNSTSQYRQLRHLPDNIYRDSDIPSRLPPDLHFSPYFKQPVSWNYSTVKISDEVPRDDGATIETVYWTAQLEEVFKLSAKEDPFLSSYHQPAPDTAANRTVENRDAVKIEGCDSGSAEMGRKKRVEAHRDGAEAKWQYFGSTAGLSRLYPGREWDTNFAGFYNDYDPRIRPWYIAATSGPKDVVIVLDCSLSMKGEKFSIAQAVAKTVINTLTRQDYVNVVCARASHWDEVGKWHLFSTDVLSCQQDHLVQATIAHRKDLIEKIYNLEPGGTSELEKGIEVAFDLLSGKTRTGCQSTIVFVTDGQDTDGEEVRCGPGYYTRSGYVPGPICKYNWTKVWDMATKKNANTSPQARIFSYLTIDEGELFPGKLACEHRGSMKKLMIGENLITQMSNYFDFLSRNAKNSDGIWTSPYLDAFGLGLMVTYAIPCISEVTGQTIGVAGIDATLDEIENFLSRHQWGTVYSFLMNKYGEAIFHPRLKPSTKLVDDPIFIPIQHLEQDKDRNPPEFSQVIKDMTAGKTGHIRVEKARKGRGGKYLAATFYYAALNDSEYSFAFSLSDTDKVFRRAQEPEDKANYEKSYFNLLIEYNSKIARQKFPGTFEYLQVKYNEKKYPGLRVSYLHSSIFLAPKCHCDPNAYFYDDDLAQKTVAAHRYINSDTPDYGCDQEKRSRYVKSVRADVLITQPIEKLWRIRNFEGIEDVKWTYVGMRSGVFRTYPGHRSTRSYDPSRRPWFMRASSAPSKTSISTAYMDAAGVGKIITISQALFEGMTPRTDDECNNLTKPLPGGCRCDSDADCIIGVCYLSQAPGPNRDSPRCATERVEAVTSLDILYSRFHEIAMSTMQASDGKKSCGQKYDCPDGEPECETRCYLFDNSANLIIDPDFLTADNLDVSKYKGVTMGKKEGEVMKDLIYKHGFFQRKESLDFQGVCSISPYAPKVTLEGIPKNPEELDDYYKNKGPIPKFDNEFGCITDVVKYRANEAALGPSNMITGNVSGPCMSGFYYITQLPKTNLFMLIIENWKQYKDTVFYNFNCKIAQSIVNSGAYRIINGTCAHTDSREATLAEVGQCPVLRDIDIKCNYNRGRTHHSLEHLTALLILVTIATRWFIL</sequence>
<comment type="caution">
    <text evidence="3">The sequence shown here is derived from an EMBL/GenBank/DDBJ whole genome shotgun (WGS) entry which is preliminary data.</text>
</comment>
<feature type="signal peptide" evidence="1">
    <location>
        <begin position="1"/>
        <end position="19"/>
    </location>
</feature>
<reference evidence="3" key="1">
    <citation type="journal article" date="2023" name="Mol. Biol. Evol.">
        <title>Third-Generation Sequencing Reveals the Adaptive Role of the Epigenome in Three Deep-Sea Polychaetes.</title>
        <authorList>
            <person name="Perez M."/>
            <person name="Aroh O."/>
            <person name="Sun Y."/>
            <person name="Lan Y."/>
            <person name="Juniper S.K."/>
            <person name="Young C.R."/>
            <person name="Angers B."/>
            <person name="Qian P.Y."/>
        </authorList>
    </citation>
    <scope>NUCLEOTIDE SEQUENCE</scope>
    <source>
        <strain evidence="3">P08H-3</strain>
    </source>
</reference>
<dbReference type="InterPro" id="IPR036465">
    <property type="entry name" value="vWFA_dom_sf"/>
</dbReference>
<dbReference type="FunFam" id="3.30.450.20:FF:000267">
    <property type="entry name" value="Voltage-dependent calcium channel subunit alpha-2/delta-1"/>
    <property type="match status" value="1"/>
</dbReference>
<dbReference type="SMART" id="SM00327">
    <property type="entry name" value="VWA"/>
    <property type="match status" value="1"/>
</dbReference>
<evidence type="ECO:0000313" key="4">
    <source>
        <dbReference type="Proteomes" id="UP001208570"/>
    </source>
</evidence>
<dbReference type="InterPro" id="IPR051173">
    <property type="entry name" value="Ca_channel_alpha-2/delta"/>
</dbReference>
<evidence type="ECO:0000313" key="3">
    <source>
        <dbReference type="EMBL" id="KAK2155924.1"/>
    </source>
</evidence>
<gene>
    <name evidence="3" type="ORF">LSH36_227g06072</name>
</gene>
<dbReference type="PANTHER" id="PTHR10166">
    <property type="entry name" value="VOLTAGE-DEPENDENT CALCIUM CHANNEL SUBUNIT ALPHA-2/DELTA-RELATED"/>
    <property type="match status" value="1"/>
</dbReference>
<keyword evidence="4" id="KW-1185">Reference proteome</keyword>
<dbReference type="EMBL" id="JAODUP010000227">
    <property type="protein sequence ID" value="KAK2155924.1"/>
    <property type="molecule type" value="Genomic_DNA"/>
</dbReference>
<dbReference type="PROSITE" id="PS50234">
    <property type="entry name" value="VWFA"/>
    <property type="match status" value="1"/>
</dbReference>